<sequence>MKIDLNLIPTTFDAIHAALAMTVAGLFFLLILLLILALLTFLRRKNTTDSMPELSATAAPVSETPSASNGSSIPEKPVQAPEIAAGSALQLLALLQQEARFVDFLQENVAVYSDQEIGAAARVVHDGCVKIVRKHFDIRPVYEQSEGSSITLPPGFDASSTRLIGNVVGHAPFTGTLVHRGYRATRCELPHLTAGHDPHIIAAAEVEL</sequence>
<evidence type="ECO:0000313" key="5">
    <source>
        <dbReference type="Proteomes" id="UP000325755"/>
    </source>
</evidence>
<dbReference type="EMBL" id="CP044205">
    <property type="protein sequence ID" value="QFY45049.1"/>
    <property type="molecule type" value="Genomic_DNA"/>
</dbReference>
<evidence type="ECO:0000256" key="2">
    <source>
        <dbReference type="SAM" id="Phobius"/>
    </source>
</evidence>
<dbReference type="InParanoid" id="A0A5Q0BN76"/>
<feature type="compositionally biased region" description="Polar residues" evidence="1">
    <location>
        <begin position="63"/>
        <end position="72"/>
    </location>
</feature>
<dbReference type="Proteomes" id="UP000325755">
    <property type="component" value="Chromosome"/>
</dbReference>
<keyword evidence="2" id="KW-0472">Membrane</keyword>
<keyword evidence="2" id="KW-0812">Transmembrane</keyword>
<dbReference type="OrthoDB" id="21395at2"/>
<gene>
    <name evidence="4" type="ORF">F6R98_10190</name>
</gene>
<feature type="transmembrane region" description="Helical" evidence="2">
    <location>
        <begin position="15"/>
        <end position="42"/>
    </location>
</feature>
<feature type="domain" description="DUF2760" evidence="3">
    <location>
        <begin position="87"/>
        <end position="207"/>
    </location>
</feature>
<dbReference type="KEGG" id="mmob:F6R98_10190"/>
<organism evidence="4 5">
    <name type="scientific">Candidatus Methylospira mobilis</name>
    <dbReference type="NCBI Taxonomy" id="1808979"/>
    <lineage>
        <taxon>Bacteria</taxon>
        <taxon>Pseudomonadati</taxon>
        <taxon>Pseudomonadota</taxon>
        <taxon>Gammaproteobacteria</taxon>
        <taxon>Methylococcales</taxon>
        <taxon>Methylococcaceae</taxon>
        <taxon>Candidatus Methylospira</taxon>
    </lineage>
</organism>
<evidence type="ECO:0000259" key="3">
    <source>
        <dbReference type="Pfam" id="PF10816"/>
    </source>
</evidence>
<reference evidence="4 5" key="1">
    <citation type="submission" date="2019-09" db="EMBL/GenBank/DDBJ databases">
        <title>Ecophysiology of the spiral-shaped methanotroph Methylospira mobilis as revealed by the complete genome sequence.</title>
        <authorList>
            <person name="Oshkin I.Y."/>
            <person name="Dedysh S.N."/>
            <person name="Miroshnikov K."/>
            <person name="Danilova O.V."/>
            <person name="Hakobyan A."/>
            <person name="Liesack W."/>
        </authorList>
    </citation>
    <scope>NUCLEOTIDE SEQUENCE [LARGE SCALE GENOMIC DNA]</scope>
    <source>
        <strain evidence="4 5">Shm1</strain>
    </source>
</reference>
<evidence type="ECO:0000256" key="1">
    <source>
        <dbReference type="SAM" id="MobiDB-lite"/>
    </source>
</evidence>
<proteinExistence type="predicted"/>
<keyword evidence="2" id="KW-1133">Transmembrane helix</keyword>
<accession>A0A5Q0BN76</accession>
<dbReference type="InterPro" id="IPR021212">
    <property type="entry name" value="DUF2760"/>
</dbReference>
<protein>
    <submittedName>
        <fullName evidence="4">DUF2760 domain-containing protein</fullName>
    </submittedName>
</protein>
<dbReference type="AlphaFoldDB" id="A0A5Q0BN76"/>
<keyword evidence="5" id="KW-1185">Reference proteome</keyword>
<feature type="region of interest" description="Disordered" evidence="1">
    <location>
        <begin position="53"/>
        <end position="76"/>
    </location>
</feature>
<evidence type="ECO:0000313" key="4">
    <source>
        <dbReference type="EMBL" id="QFY45049.1"/>
    </source>
</evidence>
<dbReference type="Pfam" id="PF10816">
    <property type="entry name" value="DUF2760"/>
    <property type="match status" value="1"/>
</dbReference>
<name>A0A5Q0BN76_9GAMM</name>